<sequence length="285" mass="32146">MRQLRINDQDHEASVYETAPNLTSKGVIRGIPLEDDPKTIDEKIVNSRNPTALAAKRIGKSTTIIIAFDGLKVPTLVHIGNGLFVCASKWTWVEFRKRLVQCLLINIRLKLDTQVNIRQAAEMLTWSWRNVKASTISNCWRRAGILKASPTSQDCEDTQELHPKVWADLTEKLPVDTAVTFDDYIDSESAAATSAELTNEDVVNKVLEQEDCSSDEEDADTESTHEEEESVSSSDILVFPEKKQSFLGRCKDFPDDVQTKVENVQAFVLQRLLSTQQKVTDFFKQ</sequence>
<evidence type="ECO:0000313" key="2">
    <source>
        <dbReference type="Proteomes" id="UP000821865"/>
    </source>
</evidence>
<accession>A0ACB8DTT5</accession>
<protein>
    <submittedName>
        <fullName evidence="1">Uncharacterized protein</fullName>
    </submittedName>
</protein>
<name>A0ACB8DTT5_DERSI</name>
<proteinExistence type="predicted"/>
<keyword evidence="2" id="KW-1185">Reference proteome</keyword>
<gene>
    <name evidence="1" type="ORF">HPB49_003370</name>
</gene>
<comment type="caution">
    <text evidence="1">The sequence shown here is derived from an EMBL/GenBank/DDBJ whole genome shotgun (WGS) entry which is preliminary data.</text>
</comment>
<dbReference type="Proteomes" id="UP000821865">
    <property type="component" value="Chromosome 1"/>
</dbReference>
<evidence type="ECO:0000313" key="1">
    <source>
        <dbReference type="EMBL" id="KAH7977748.1"/>
    </source>
</evidence>
<organism evidence="1 2">
    <name type="scientific">Dermacentor silvarum</name>
    <name type="common">Tick</name>
    <dbReference type="NCBI Taxonomy" id="543639"/>
    <lineage>
        <taxon>Eukaryota</taxon>
        <taxon>Metazoa</taxon>
        <taxon>Ecdysozoa</taxon>
        <taxon>Arthropoda</taxon>
        <taxon>Chelicerata</taxon>
        <taxon>Arachnida</taxon>
        <taxon>Acari</taxon>
        <taxon>Parasitiformes</taxon>
        <taxon>Ixodida</taxon>
        <taxon>Ixodoidea</taxon>
        <taxon>Ixodidae</taxon>
        <taxon>Rhipicephalinae</taxon>
        <taxon>Dermacentor</taxon>
    </lineage>
</organism>
<reference evidence="1" key="1">
    <citation type="submission" date="2020-05" db="EMBL/GenBank/DDBJ databases">
        <title>Large-scale comparative analyses of tick genomes elucidate their genetic diversity and vector capacities.</title>
        <authorList>
            <person name="Jia N."/>
            <person name="Wang J."/>
            <person name="Shi W."/>
            <person name="Du L."/>
            <person name="Sun Y."/>
            <person name="Zhan W."/>
            <person name="Jiang J."/>
            <person name="Wang Q."/>
            <person name="Zhang B."/>
            <person name="Ji P."/>
            <person name="Sakyi L.B."/>
            <person name="Cui X."/>
            <person name="Yuan T."/>
            <person name="Jiang B."/>
            <person name="Yang W."/>
            <person name="Lam T.T.-Y."/>
            <person name="Chang Q."/>
            <person name="Ding S."/>
            <person name="Wang X."/>
            <person name="Zhu J."/>
            <person name="Ruan X."/>
            <person name="Zhao L."/>
            <person name="Wei J."/>
            <person name="Que T."/>
            <person name="Du C."/>
            <person name="Cheng J."/>
            <person name="Dai P."/>
            <person name="Han X."/>
            <person name="Huang E."/>
            <person name="Gao Y."/>
            <person name="Liu J."/>
            <person name="Shao H."/>
            <person name="Ye R."/>
            <person name="Li L."/>
            <person name="Wei W."/>
            <person name="Wang X."/>
            <person name="Wang C."/>
            <person name="Yang T."/>
            <person name="Huo Q."/>
            <person name="Li W."/>
            <person name="Guo W."/>
            <person name="Chen H."/>
            <person name="Zhou L."/>
            <person name="Ni X."/>
            <person name="Tian J."/>
            <person name="Zhou Y."/>
            <person name="Sheng Y."/>
            <person name="Liu T."/>
            <person name="Pan Y."/>
            <person name="Xia L."/>
            <person name="Li J."/>
            <person name="Zhao F."/>
            <person name="Cao W."/>
        </authorList>
    </citation>
    <scope>NUCLEOTIDE SEQUENCE</scope>
    <source>
        <strain evidence="1">Dsil-2018</strain>
    </source>
</reference>
<dbReference type="EMBL" id="CM023470">
    <property type="protein sequence ID" value="KAH7977748.1"/>
    <property type="molecule type" value="Genomic_DNA"/>
</dbReference>